<reference evidence="2" key="1">
    <citation type="submission" date="2003-11" db="EMBL/GenBank/DDBJ databases">
        <authorList>
            <person name="Heidelberg J.F."/>
            <person name="Eisen J.A."/>
            <person name="Nelson W.C."/>
            <person name="DeLong E.F."/>
        </authorList>
    </citation>
    <scope>NUCLEOTIDE SEQUENCE</scope>
</reference>
<keyword evidence="1" id="KW-0472">Membrane</keyword>
<proteinExistence type="predicted"/>
<evidence type="ECO:0000256" key="1">
    <source>
        <dbReference type="SAM" id="Phobius"/>
    </source>
</evidence>
<evidence type="ECO:0000313" key="2">
    <source>
        <dbReference type="EMBL" id="AAR38158.1"/>
    </source>
</evidence>
<dbReference type="InterPro" id="IPR005625">
    <property type="entry name" value="PepSY-ass_TM"/>
</dbReference>
<organism evidence="2">
    <name type="scientific">uncultured marine bacterium 580</name>
    <dbReference type="NCBI Taxonomy" id="257400"/>
    <lineage>
        <taxon>Bacteria</taxon>
        <taxon>environmental samples</taxon>
    </lineage>
</organism>
<dbReference type="AlphaFoldDB" id="Q6SFQ4"/>
<feature type="transmembrane region" description="Helical" evidence="1">
    <location>
        <begin position="20"/>
        <end position="38"/>
    </location>
</feature>
<name>Q6SFQ4_9BACT</name>
<gene>
    <name evidence="2" type="ORF">MBMO_EBAC000-36A07.3</name>
</gene>
<evidence type="ECO:0008006" key="3">
    <source>
        <dbReference type="Google" id="ProtNLM"/>
    </source>
</evidence>
<dbReference type="EMBL" id="AY458647">
    <property type="protein sequence ID" value="AAR38158.1"/>
    <property type="molecule type" value="Genomic_DNA"/>
</dbReference>
<keyword evidence="1" id="KW-1133">Transmembrane helix</keyword>
<feature type="transmembrane region" description="Helical" evidence="1">
    <location>
        <begin position="220"/>
        <end position="241"/>
    </location>
</feature>
<protein>
    <recommendedName>
        <fullName evidence="3">PepSY-associated TM helix family protein</fullName>
    </recommendedName>
</protein>
<keyword evidence="1" id="KW-0812">Transmembrane</keyword>
<sequence length="246" mass="28009">MKKIRITLKSINQVHKFTGIVVCVFLIHLSITGIFLNHTEDLGLDEKYTASPMILALYNISMPNKEESFSVDNHFISRFGNQVFLDNQPIFKSEVPIIGAVIFDQMLVIAIEDGLVLLTKEGELIEKLTTATGVPVNIQKLGALKSLLFLKTSNQVWESNDEGQEWRASDSNFNEWSNEIVMPDEKTQKVESYFLGKGVSLEQFFLDLHNGNIIKGFGKWLLDIIAIFLLLISISGVWIWLRKKRY</sequence>
<dbReference type="Pfam" id="PF03929">
    <property type="entry name" value="PepSY_TM"/>
    <property type="match status" value="1"/>
</dbReference>
<reference evidence="2" key="2">
    <citation type="submission" date="2003-12" db="EMBL/GenBank/DDBJ databases">
        <title>Monterey Bay Coastal Ocean Microbial Observatory environmental clone sequencing.</title>
        <authorList>
            <person name="DeLong E.F."/>
        </authorList>
    </citation>
    <scope>NUCLEOTIDE SEQUENCE</scope>
</reference>
<accession>Q6SFQ4</accession>